<dbReference type="EMBL" id="CP035493">
    <property type="protein sequence ID" value="QAY70847.1"/>
    <property type="molecule type" value="Genomic_DNA"/>
</dbReference>
<evidence type="ECO:0000256" key="5">
    <source>
        <dbReference type="ARBA" id="ARBA00022692"/>
    </source>
</evidence>
<proteinExistence type="inferred from homology"/>
<feature type="transmembrane region" description="Helical" evidence="9">
    <location>
        <begin position="20"/>
        <end position="49"/>
    </location>
</feature>
<keyword evidence="4" id="KW-1003">Cell membrane</keyword>
<evidence type="ECO:0000256" key="9">
    <source>
        <dbReference type="SAM" id="Phobius"/>
    </source>
</evidence>
<sequence>MAEPENVPQWLRTSAGWSWRFVALVAAVSLLVFAVVHVRVVFTAVFLALVLTSVLRPLTDWFARVMPRPLAIGLAFLTALVVVGGLVTYVVASVAGQWENLGDQFTTGVDQIIGWLAHGPLRLDVSPDAITDALEAGRKWLAENAADVAGQTAQTVGTVVEVFAVIALAIFCTVFFLLQGGAMWRWFVGQVPAGHRNRWDDAAQAGWYTFAGYARGTVLIAITNGLMSGIFLAILGIPLAAPLAVLVFIGTFIPLIGAPTAMVIAGVVALAADGPFKALIVIIGVAIIGQIEGHLLQPLIMGKQVALHPVVVAVAIATGTVLAGILGAVVAVPVVAVTWAVYARLRPRREPVGLLGPGTAADEPSAGDPAADDAGADG</sequence>
<feature type="transmembrane region" description="Helical" evidence="9">
    <location>
        <begin position="243"/>
        <end position="271"/>
    </location>
</feature>
<evidence type="ECO:0000256" key="6">
    <source>
        <dbReference type="ARBA" id="ARBA00022989"/>
    </source>
</evidence>
<dbReference type="KEGG" id="xya:ET471_13120"/>
<evidence type="ECO:0000256" key="7">
    <source>
        <dbReference type="ARBA" id="ARBA00023136"/>
    </source>
</evidence>
<dbReference type="Pfam" id="PF01594">
    <property type="entry name" value="AI-2E_transport"/>
    <property type="match status" value="1"/>
</dbReference>
<evidence type="ECO:0000256" key="2">
    <source>
        <dbReference type="ARBA" id="ARBA00009773"/>
    </source>
</evidence>
<dbReference type="RefSeq" id="WP_129188996.1">
    <property type="nucleotide sequence ID" value="NZ_CP035493.1"/>
</dbReference>
<dbReference type="OrthoDB" id="9784366at2"/>
<gene>
    <name evidence="10" type="ORF">ET471_13120</name>
</gene>
<keyword evidence="6 9" id="KW-1133">Transmembrane helix</keyword>
<keyword evidence="5 9" id="KW-0812">Transmembrane</keyword>
<dbReference type="AlphaFoldDB" id="A0A4P6FBI9"/>
<keyword evidence="7 9" id="KW-0472">Membrane</keyword>
<evidence type="ECO:0000256" key="1">
    <source>
        <dbReference type="ARBA" id="ARBA00004651"/>
    </source>
</evidence>
<feature type="transmembrane region" description="Helical" evidence="9">
    <location>
        <begin position="312"/>
        <end position="342"/>
    </location>
</feature>
<evidence type="ECO:0000313" key="11">
    <source>
        <dbReference type="Proteomes" id="UP000292118"/>
    </source>
</evidence>
<organism evidence="10 11">
    <name type="scientific">Xylanimonas protaetiae</name>
    <dbReference type="NCBI Taxonomy" id="2509457"/>
    <lineage>
        <taxon>Bacteria</taxon>
        <taxon>Bacillati</taxon>
        <taxon>Actinomycetota</taxon>
        <taxon>Actinomycetes</taxon>
        <taxon>Micrococcales</taxon>
        <taxon>Promicromonosporaceae</taxon>
        <taxon>Xylanimonas</taxon>
    </lineage>
</organism>
<feature type="transmembrane region" description="Helical" evidence="9">
    <location>
        <begin position="70"/>
        <end position="92"/>
    </location>
</feature>
<feature type="transmembrane region" description="Helical" evidence="9">
    <location>
        <begin position="162"/>
        <end position="188"/>
    </location>
</feature>
<name>A0A4P6FBI9_9MICO</name>
<comment type="similarity">
    <text evidence="2">Belongs to the autoinducer-2 exporter (AI-2E) (TC 2.A.86) family.</text>
</comment>
<feature type="region of interest" description="Disordered" evidence="8">
    <location>
        <begin position="354"/>
        <end position="378"/>
    </location>
</feature>
<evidence type="ECO:0000256" key="3">
    <source>
        <dbReference type="ARBA" id="ARBA00022448"/>
    </source>
</evidence>
<reference evidence="10 11" key="1">
    <citation type="submission" date="2019-01" db="EMBL/GenBank/DDBJ databases">
        <title>Genome sequencing of strain FW10M-9.</title>
        <authorList>
            <person name="Heo J."/>
            <person name="Kim S.-J."/>
            <person name="Kim J.-S."/>
            <person name="Hong S.-B."/>
            <person name="Kwon S.-W."/>
        </authorList>
    </citation>
    <scope>NUCLEOTIDE SEQUENCE [LARGE SCALE GENOMIC DNA]</scope>
    <source>
        <strain evidence="10 11">FW10M-9</strain>
    </source>
</reference>
<dbReference type="GO" id="GO:0055085">
    <property type="term" value="P:transmembrane transport"/>
    <property type="evidence" value="ECO:0007669"/>
    <property type="project" value="TreeGrafter"/>
</dbReference>
<dbReference type="PANTHER" id="PTHR21716:SF53">
    <property type="entry name" value="PERMEASE PERM-RELATED"/>
    <property type="match status" value="1"/>
</dbReference>
<dbReference type="PANTHER" id="PTHR21716">
    <property type="entry name" value="TRANSMEMBRANE PROTEIN"/>
    <property type="match status" value="1"/>
</dbReference>
<dbReference type="Proteomes" id="UP000292118">
    <property type="component" value="Chromosome"/>
</dbReference>
<evidence type="ECO:0000313" key="10">
    <source>
        <dbReference type="EMBL" id="QAY70847.1"/>
    </source>
</evidence>
<feature type="transmembrane region" description="Helical" evidence="9">
    <location>
        <begin position="278"/>
        <end position="300"/>
    </location>
</feature>
<feature type="transmembrane region" description="Helical" evidence="9">
    <location>
        <begin position="218"/>
        <end position="237"/>
    </location>
</feature>
<dbReference type="InterPro" id="IPR002549">
    <property type="entry name" value="AI-2E-like"/>
</dbReference>
<keyword evidence="11" id="KW-1185">Reference proteome</keyword>
<accession>A0A4P6FBI9</accession>
<evidence type="ECO:0000256" key="4">
    <source>
        <dbReference type="ARBA" id="ARBA00022475"/>
    </source>
</evidence>
<comment type="subcellular location">
    <subcellularLocation>
        <location evidence="1">Cell membrane</location>
        <topology evidence="1">Multi-pass membrane protein</topology>
    </subcellularLocation>
</comment>
<dbReference type="GO" id="GO:0005886">
    <property type="term" value="C:plasma membrane"/>
    <property type="evidence" value="ECO:0007669"/>
    <property type="project" value="UniProtKB-SubCell"/>
</dbReference>
<feature type="compositionally biased region" description="Low complexity" evidence="8">
    <location>
        <begin position="360"/>
        <end position="369"/>
    </location>
</feature>
<evidence type="ECO:0000256" key="8">
    <source>
        <dbReference type="SAM" id="MobiDB-lite"/>
    </source>
</evidence>
<protein>
    <submittedName>
        <fullName evidence="10">AI-2E family transporter</fullName>
    </submittedName>
</protein>
<keyword evidence="3" id="KW-0813">Transport</keyword>